<evidence type="ECO:0000256" key="4">
    <source>
        <dbReference type="ARBA" id="ARBA00023002"/>
    </source>
</evidence>
<comment type="cofactor">
    <cofactor evidence="7">
        <name>heme</name>
        <dbReference type="ChEBI" id="CHEBI:30413"/>
    </cofactor>
</comment>
<gene>
    <name evidence="8" type="ORF">FGO68_gene5497</name>
</gene>
<dbReference type="EMBL" id="RRYP01007478">
    <property type="protein sequence ID" value="TNV80469.1"/>
    <property type="molecule type" value="Genomic_DNA"/>
</dbReference>
<dbReference type="GO" id="GO:0020037">
    <property type="term" value="F:heme binding"/>
    <property type="evidence" value="ECO:0007669"/>
    <property type="project" value="InterPro"/>
</dbReference>
<evidence type="ECO:0000256" key="1">
    <source>
        <dbReference type="ARBA" id="ARBA00010617"/>
    </source>
</evidence>
<dbReference type="PANTHER" id="PTHR24291:SF50">
    <property type="entry name" value="BIFUNCTIONAL ALBAFLAVENONE MONOOXYGENASE_TERPENE SYNTHASE"/>
    <property type="match status" value="1"/>
</dbReference>
<reference evidence="8" key="1">
    <citation type="submission" date="2019-06" db="EMBL/GenBank/DDBJ databases">
        <authorList>
            <person name="Zheng W."/>
        </authorList>
    </citation>
    <scope>NUCLEOTIDE SEQUENCE</scope>
    <source>
        <strain evidence="8">QDHG01</strain>
    </source>
</reference>
<dbReference type="AlphaFoldDB" id="A0A8J8NUI3"/>
<dbReference type="Gene3D" id="1.10.630.10">
    <property type="entry name" value="Cytochrome P450"/>
    <property type="match status" value="1"/>
</dbReference>
<evidence type="ECO:0000313" key="8">
    <source>
        <dbReference type="EMBL" id="TNV80469.1"/>
    </source>
</evidence>
<dbReference type="SUPFAM" id="SSF48264">
    <property type="entry name" value="Cytochrome P450"/>
    <property type="match status" value="1"/>
</dbReference>
<dbReference type="GO" id="GO:0005506">
    <property type="term" value="F:iron ion binding"/>
    <property type="evidence" value="ECO:0007669"/>
    <property type="project" value="InterPro"/>
</dbReference>
<dbReference type="PANTHER" id="PTHR24291">
    <property type="entry name" value="CYTOCHROME P450 FAMILY 4"/>
    <property type="match status" value="1"/>
</dbReference>
<dbReference type="CDD" id="cd00302">
    <property type="entry name" value="cytochrome_P450"/>
    <property type="match status" value="1"/>
</dbReference>
<dbReference type="Proteomes" id="UP000785679">
    <property type="component" value="Unassembled WGS sequence"/>
</dbReference>
<evidence type="ECO:0000256" key="3">
    <source>
        <dbReference type="ARBA" id="ARBA00022723"/>
    </source>
</evidence>
<dbReference type="InterPro" id="IPR036396">
    <property type="entry name" value="Cyt_P450_sf"/>
</dbReference>
<dbReference type="PRINTS" id="PR00463">
    <property type="entry name" value="EP450I"/>
</dbReference>
<dbReference type="InterPro" id="IPR001128">
    <property type="entry name" value="Cyt_P450"/>
</dbReference>
<evidence type="ECO:0000256" key="6">
    <source>
        <dbReference type="ARBA" id="ARBA00023033"/>
    </source>
</evidence>
<dbReference type="Pfam" id="PF00067">
    <property type="entry name" value="p450"/>
    <property type="match status" value="1"/>
</dbReference>
<feature type="binding site" description="axial binding residue" evidence="7">
    <location>
        <position position="490"/>
    </location>
    <ligand>
        <name>heme</name>
        <dbReference type="ChEBI" id="CHEBI:30413"/>
    </ligand>
    <ligandPart>
        <name>Fe</name>
        <dbReference type="ChEBI" id="CHEBI:18248"/>
    </ligandPart>
</feature>
<evidence type="ECO:0000256" key="7">
    <source>
        <dbReference type="PIRSR" id="PIRSR602401-1"/>
    </source>
</evidence>
<keyword evidence="4" id="KW-0560">Oxidoreductase</keyword>
<evidence type="ECO:0008006" key="10">
    <source>
        <dbReference type="Google" id="ProtNLM"/>
    </source>
</evidence>
<evidence type="ECO:0000256" key="2">
    <source>
        <dbReference type="ARBA" id="ARBA00022617"/>
    </source>
</evidence>
<keyword evidence="9" id="KW-1185">Reference proteome</keyword>
<dbReference type="InterPro" id="IPR050196">
    <property type="entry name" value="Cytochrome_P450_Monoox"/>
</dbReference>
<protein>
    <recommendedName>
        <fullName evidence="10">Cytochrome P450</fullName>
    </recommendedName>
</protein>
<keyword evidence="6" id="KW-0503">Monooxygenase</keyword>
<sequence length="547" mass="63080">MLFIALKAGLLAAFLYYIVWERVIKLYYIYWYYRSQGIPTVGFPLPVVGNLPLFLKSLYGMTAKSKTPLEDYFTAVFGPGKLPPLFLDMRHPKGILVVTGPQYVDELYIGKNKYFDKDEKERRVYYGWFGDSIFHAKSDHIWLEQRKHLAAAFYKEKMNLMLKIMIGVTNQRVQKWLKDYGTGVERPDVSMTLEFSDLIADSDLAAVFGVRSIQHKLRYHHWGEQMDVTIGKMLKMLGGRYLSRVYHPLRNMFDCFDMMDITSEERENNGNVQRFKEHVRSLIDDRRREMKQPGFNLKGSFDFLTQLLSDDMYKDNDKMMMDECLTFIGAATQTTTFLLSNVVYYMMKNPEVLIKAKAEIKANLFSRLPKGASLTEDGVWENLLLSEENVDTLPYMLQCIYETLRIESSATISSAVRLTETLPVLDKTIRSDTSIMIGIHRLHTNPDQWPEPHRYIPDRFNPESPHYLTNEGKRRHAMSFGPFLGGKRVCLGKTFAEHVMKSILPIIIAQVGLEIPAHSDIAGDIKPALNHFSGQPPYIVKMTPINL</sequence>
<dbReference type="GO" id="GO:0016705">
    <property type="term" value="F:oxidoreductase activity, acting on paired donors, with incorporation or reduction of molecular oxygen"/>
    <property type="evidence" value="ECO:0007669"/>
    <property type="project" value="InterPro"/>
</dbReference>
<evidence type="ECO:0000256" key="5">
    <source>
        <dbReference type="ARBA" id="ARBA00023004"/>
    </source>
</evidence>
<dbReference type="GO" id="GO:0004497">
    <property type="term" value="F:monooxygenase activity"/>
    <property type="evidence" value="ECO:0007669"/>
    <property type="project" value="UniProtKB-KW"/>
</dbReference>
<evidence type="ECO:0000313" key="9">
    <source>
        <dbReference type="Proteomes" id="UP000785679"/>
    </source>
</evidence>
<keyword evidence="2 7" id="KW-0349">Heme</keyword>
<proteinExistence type="inferred from homology"/>
<dbReference type="OrthoDB" id="290742at2759"/>
<dbReference type="InterPro" id="IPR002401">
    <property type="entry name" value="Cyt_P450_E_grp-I"/>
</dbReference>
<name>A0A8J8NUI3_HALGN</name>
<comment type="similarity">
    <text evidence="1">Belongs to the cytochrome P450 family.</text>
</comment>
<keyword evidence="3 7" id="KW-0479">Metal-binding</keyword>
<keyword evidence="5 7" id="KW-0408">Iron</keyword>
<accession>A0A8J8NUI3</accession>
<organism evidence="8 9">
    <name type="scientific">Halteria grandinella</name>
    <dbReference type="NCBI Taxonomy" id="5974"/>
    <lineage>
        <taxon>Eukaryota</taxon>
        <taxon>Sar</taxon>
        <taxon>Alveolata</taxon>
        <taxon>Ciliophora</taxon>
        <taxon>Intramacronucleata</taxon>
        <taxon>Spirotrichea</taxon>
        <taxon>Stichotrichia</taxon>
        <taxon>Sporadotrichida</taxon>
        <taxon>Halteriidae</taxon>
        <taxon>Halteria</taxon>
    </lineage>
</organism>
<comment type="caution">
    <text evidence="8">The sequence shown here is derived from an EMBL/GenBank/DDBJ whole genome shotgun (WGS) entry which is preliminary data.</text>
</comment>